<evidence type="ECO:0000256" key="4">
    <source>
        <dbReference type="PROSITE-ProRule" id="PRU00175"/>
    </source>
</evidence>
<keyword evidence="8" id="KW-1185">Reference proteome</keyword>
<feature type="region of interest" description="Disordered" evidence="5">
    <location>
        <begin position="70"/>
        <end position="146"/>
    </location>
</feature>
<protein>
    <recommendedName>
        <fullName evidence="6">RING-type domain-containing protein</fullName>
    </recommendedName>
</protein>
<sequence>MDCKICLQKYKGNIRKLTPRMLTKCGHTMCESCIRKQTRNQRIVCPYDRKVTEVRNGVNQLPKNYAVLEMMEESKTGNGGVEEDVEVSGGDDLEDDEEEDSEDSEDSEEDSEDSDDSDDSDDSENSDISSDESSDSDDSVTRRDIRIPGFSMTINCGGNVNIRLN</sequence>
<dbReference type="Proteomes" id="UP000008281">
    <property type="component" value="Unassembled WGS sequence"/>
</dbReference>
<dbReference type="InterPro" id="IPR001841">
    <property type="entry name" value="Znf_RING"/>
</dbReference>
<dbReference type="InterPro" id="IPR052667">
    <property type="entry name" value="E3_ubiquitin-ligase_RING"/>
</dbReference>
<evidence type="ECO:0000256" key="3">
    <source>
        <dbReference type="ARBA" id="ARBA00022833"/>
    </source>
</evidence>
<dbReference type="HOGENOM" id="CLU_145004_0_0_1"/>
<evidence type="ECO:0000313" key="8">
    <source>
        <dbReference type="Proteomes" id="UP000008281"/>
    </source>
</evidence>
<reference evidence="7" key="1">
    <citation type="submission" date="2007-07" db="EMBL/GenBank/DDBJ databases">
        <title>PCAP assembly of the Caenorhabditis remanei genome.</title>
        <authorList>
            <consortium name="The Caenorhabditis remanei Sequencing Consortium"/>
            <person name="Wilson R.K."/>
        </authorList>
    </citation>
    <scope>NUCLEOTIDE SEQUENCE [LARGE SCALE GENOMIC DNA]</scope>
    <source>
        <strain evidence="7">PB4641</strain>
    </source>
</reference>
<keyword evidence="3" id="KW-0862">Zinc</keyword>
<evidence type="ECO:0000256" key="5">
    <source>
        <dbReference type="SAM" id="MobiDB-lite"/>
    </source>
</evidence>
<dbReference type="STRING" id="31234.E3MPU6"/>
<evidence type="ECO:0000313" key="7">
    <source>
        <dbReference type="EMBL" id="EFP06652.1"/>
    </source>
</evidence>
<dbReference type="Gene3D" id="3.30.40.10">
    <property type="entry name" value="Zinc/RING finger domain, C3HC4 (zinc finger)"/>
    <property type="match status" value="1"/>
</dbReference>
<dbReference type="eggNOG" id="KOG4185">
    <property type="taxonomic scope" value="Eukaryota"/>
</dbReference>
<evidence type="ECO:0000259" key="6">
    <source>
        <dbReference type="PROSITE" id="PS50089"/>
    </source>
</evidence>
<dbReference type="PANTHER" id="PTHR47156:SF7">
    <property type="entry name" value="RING-TYPE DOMAIN-CONTAINING PROTEIN"/>
    <property type="match status" value="1"/>
</dbReference>
<dbReference type="InterPro" id="IPR017907">
    <property type="entry name" value="Znf_RING_CS"/>
</dbReference>
<evidence type="ECO:0000256" key="1">
    <source>
        <dbReference type="ARBA" id="ARBA00022723"/>
    </source>
</evidence>
<keyword evidence="2 4" id="KW-0863">Zinc-finger</keyword>
<dbReference type="InterPro" id="IPR013083">
    <property type="entry name" value="Znf_RING/FYVE/PHD"/>
</dbReference>
<dbReference type="OrthoDB" id="5828209at2759"/>
<feature type="domain" description="RING-type" evidence="6">
    <location>
        <begin position="3"/>
        <end position="49"/>
    </location>
</feature>
<dbReference type="InterPro" id="IPR027370">
    <property type="entry name" value="Znf-RING_euk"/>
</dbReference>
<keyword evidence="1" id="KW-0479">Metal-binding</keyword>
<dbReference type="SMART" id="SM00184">
    <property type="entry name" value="RING"/>
    <property type="match status" value="1"/>
</dbReference>
<accession>E3MPU6</accession>
<dbReference type="GO" id="GO:0008270">
    <property type="term" value="F:zinc ion binding"/>
    <property type="evidence" value="ECO:0007669"/>
    <property type="project" value="UniProtKB-KW"/>
</dbReference>
<dbReference type="AlphaFoldDB" id="E3MPU6"/>
<dbReference type="PROSITE" id="PS50089">
    <property type="entry name" value="ZF_RING_2"/>
    <property type="match status" value="1"/>
</dbReference>
<dbReference type="Pfam" id="PF13445">
    <property type="entry name" value="zf-RING_UBOX"/>
    <property type="match status" value="1"/>
</dbReference>
<dbReference type="InParanoid" id="E3MPU6"/>
<gene>
    <name evidence="7" type="ORF">CRE_12026</name>
</gene>
<organism evidence="8">
    <name type="scientific">Caenorhabditis remanei</name>
    <name type="common">Caenorhabditis vulgaris</name>
    <dbReference type="NCBI Taxonomy" id="31234"/>
    <lineage>
        <taxon>Eukaryota</taxon>
        <taxon>Metazoa</taxon>
        <taxon>Ecdysozoa</taxon>
        <taxon>Nematoda</taxon>
        <taxon>Chromadorea</taxon>
        <taxon>Rhabditida</taxon>
        <taxon>Rhabditina</taxon>
        <taxon>Rhabditomorpha</taxon>
        <taxon>Rhabditoidea</taxon>
        <taxon>Rhabditidae</taxon>
        <taxon>Peloderinae</taxon>
        <taxon>Caenorhabditis</taxon>
    </lineage>
</organism>
<dbReference type="PROSITE" id="PS00518">
    <property type="entry name" value="ZF_RING_1"/>
    <property type="match status" value="1"/>
</dbReference>
<proteinExistence type="predicted"/>
<dbReference type="EMBL" id="DS268464">
    <property type="protein sequence ID" value="EFP06652.1"/>
    <property type="molecule type" value="Genomic_DNA"/>
</dbReference>
<name>E3MPU6_CAERE</name>
<evidence type="ECO:0000256" key="2">
    <source>
        <dbReference type="ARBA" id="ARBA00022771"/>
    </source>
</evidence>
<feature type="compositionally biased region" description="Acidic residues" evidence="5">
    <location>
        <begin position="81"/>
        <end position="138"/>
    </location>
</feature>
<dbReference type="PANTHER" id="PTHR47156">
    <property type="entry name" value="PROTEIN CBG20824"/>
    <property type="match status" value="1"/>
</dbReference>
<dbReference type="SUPFAM" id="SSF57850">
    <property type="entry name" value="RING/U-box"/>
    <property type="match status" value="1"/>
</dbReference>